<protein>
    <submittedName>
        <fullName evidence="2">Molybdenum cofactor cytidylyltransferase</fullName>
        <ecNumber evidence="2">2.7.7.76</ecNumber>
    </submittedName>
</protein>
<comment type="caution">
    <text evidence="2">The sequence shown here is derived from an EMBL/GenBank/DDBJ whole genome shotgun (WGS) entry which is preliminary data.</text>
</comment>
<keyword evidence="3" id="KW-1185">Reference proteome</keyword>
<evidence type="ECO:0000313" key="2">
    <source>
        <dbReference type="EMBL" id="MDQ0206736.1"/>
    </source>
</evidence>
<dbReference type="SUPFAM" id="SSF53448">
    <property type="entry name" value="Nucleotide-diphospho-sugar transferases"/>
    <property type="match status" value="1"/>
</dbReference>
<dbReference type="EMBL" id="JAUSUA010000002">
    <property type="protein sequence ID" value="MDQ0206736.1"/>
    <property type="molecule type" value="Genomic_DNA"/>
</dbReference>
<name>A0ABT9YFV6_9BACI</name>
<evidence type="ECO:0000259" key="1">
    <source>
        <dbReference type="Pfam" id="PF12804"/>
    </source>
</evidence>
<gene>
    <name evidence="2" type="ORF">J2S05_001535</name>
</gene>
<keyword evidence="2" id="KW-0808">Transferase</keyword>
<dbReference type="Gene3D" id="3.90.550.10">
    <property type="entry name" value="Spore Coat Polysaccharide Biosynthesis Protein SpsA, Chain A"/>
    <property type="match status" value="1"/>
</dbReference>
<dbReference type="RefSeq" id="WP_306981479.1">
    <property type="nucleotide sequence ID" value="NZ_JAUSUA010000002.1"/>
</dbReference>
<dbReference type="InterPro" id="IPR029044">
    <property type="entry name" value="Nucleotide-diphossugar_trans"/>
</dbReference>
<dbReference type="GO" id="GO:0061602">
    <property type="term" value="F:molybdenum cofactor cytidylyltransferase activity"/>
    <property type="evidence" value="ECO:0007669"/>
    <property type="project" value="UniProtKB-EC"/>
</dbReference>
<sequence>MKVFGIILAAGQSRRMGQDKLLLPIGQSTIGGSVLNEALQSDLDHIFIITKSEQDVSWMYPSGDQTNESNKWSSVVCQDSHLGQSYSLKCGIKEAEKHEVDAVMILLADQPFVEKKLINQLIHTFNQSEDNQFAASRVHGIAQPPVIFAKETFPILKELKGDKGAGYLLKPTSPMMNGHYVDCLDPHMLRDIDTPEEYHHSIVNKRS</sequence>
<evidence type="ECO:0000313" key="3">
    <source>
        <dbReference type="Proteomes" id="UP001225034"/>
    </source>
</evidence>
<dbReference type="Proteomes" id="UP001225034">
    <property type="component" value="Unassembled WGS sequence"/>
</dbReference>
<reference evidence="2 3" key="1">
    <citation type="submission" date="2023-07" db="EMBL/GenBank/DDBJ databases">
        <title>Genomic Encyclopedia of Type Strains, Phase IV (KMG-IV): sequencing the most valuable type-strain genomes for metagenomic binning, comparative biology and taxonomic classification.</title>
        <authorList>
            <person name="Goeker M."/>
        </authorList>
    </citation>
    <scope>NUCLEOTIDE SEQUENCE [LARGE SCALE GENOMIC DNA]</scope>
    <source>
        <strain evidence="2 3">DSM 19154</strain>
    </source>
</reference>
<dbReference type="PANTHER" id="PTHR43777">
    <property type="entry name" value="MOLYBDENUM COFACTOR CYTIDYLYLTRANSFERASE"/>
    <property type="match status" value="1"/>
</dbReference>
<dbReference type="EC" id="2.7.7.76" evidence="2"/>
<keyword evidence="2" id="KW-0548">Nucleotidyltransferase</keyword>
<dbReference type="Pfam" id="PF12804">
    <property type="entry name" value="NTP_transf_3"/>
    <property type="match status" value="1"/>
</dbReference>
<dbReference type="InterPro" id="IPR025877">
    <property type="entry name" value="MobA-like_NTP_Trfase"/>
</dbReference>
<proteinExistence type="predicted"/>
<accession>A0ABT9YFV6</accession>
<feature type="domain" description="MobA-like NTP transferase" evidence="1">
    <location>
        <begin position="5"/>
        <end position="170"/>
    </location>
</feature>
<dbReference type="PANTHER" id="PTHR43777:SF1">
    <property type="entry name" value="MOLYBDENUM COFACTOR CYTIDYLYLTRANSFERASE"/>
    <property type="match status" value="1"/>
</dbReference>
<organism evidence="2 3">
    <name type="scientific">Alkalicoccobacillus murimartini</name>
    <dbReference type="NCBI Taxonomy" id="171685"/>
    <lineage>
        <taxon>Bacteria</taxon>
        <taxon>Bacillati</taxon>
        <taxon>Bacillota</taxon>
        <taxon>Bacilli</taxon>
        <taxon>Bacillales</taxon>
        <taxon>Bacillaceae</taxon>
        <taxon>Alkalicoccobacillus</taxon>
    </lineage>
</organism>
<dbReference type="CDD" id="cd04182">
    <property type="entry name" value="GT_2_like_f"/>
    <property type="match status" value="1"/>
</dbReference>